<proteinExistence type="predicted"/>
<evidence type="ECO:0000256" key="3">
    <source>
        <dbReference type="ARBA" id="ARBA00023163"/>
    </source>
</evidence>
<dbReference type="CDD" id="cd01392">
    <property type="entry name" value="HTH_LacI"/>
    <property type="match status" value="1"/>
</dbReference>
<dbReference type="PROSITE" id="PS50932">
    <property type="entry name" value="HTH_LACI_2"/>
    <property type="match status" value="1"/>
</dbReference>
<evidence type="ECO:0000256" key="1">
    <source>
        <dbReference type="ARBA" id="ARBA00023015"/>
    </source>
</evidence>
<dbReference type="Gene3D" id="3.40.50.2300">
    <property type="match status" value="2"/>
</dbReference>
<evidence type="ECO:0000256" key="2">
    <source>
        <dbReference type="ARBA" id="ARBA00023125"/>
    </source>
</evidence>
<keyword evidence="1" id="KW-0805">Transcription regulation</keyword>
<dbReference type="GO" id="GO:0000976">
    <property type="term" value="F:transcription cis-regulatory region binding"/>
    <property type="evidence" value="ECO:0007669"/>
    <property type="project" value="TreeGrafter"/>
</dbReference>
<dbReference type="SMART" id="SM00354">
    <property type="entry name" value="HTH_LACI"/>
    <property type="match status" value="1"/>
</dbReference>
<dbReference type="SUPFAM" id="SSF53822">
    <property type="entry name" value="Periplasmic binding protein-like I"/>
    <property type="match status" value="1"/>
</dbReference>
<keyword evidence="3" id="KW-0804">Transcription</keyword>
<dbReference type="Gene3D" id="1.10.260.40">
    <property type="entry name" value="lambda repressor-like DNA-binding domains"/>
    <property type="match status" value="1"/>
</dbReference>
<evidence type="ECO:0000313" key="6">
    <source>
        <dbReference type="Proteomes" id="UP000253868"/>
    </source>
</evidence>
<dbReference type="CDD" id="cd06267">
    <property type="entry name" value="PBP1_LacI_sugar_binding-like"/>
    <property type="match status" value="1"/>
</dbReference>
<gene>
    <name evidence="5" type="ORF">DVK44_31350</name>
</gene>
<dbReference type="PANTHER" id="PTHR30146:SF153">
    <property type="entry name" value="LACTOSE OPERON REPRESSOR"/>
    <property type="match status" value="1"/>
</dbReference>
<dbReference type="InterPro" id="IPR046335">
    <property type="entry name" value="LacI/GalR-like_sensor"/>
</dbReference>
<dbReference type="InterPro" id="IPR028082">
    <property type="entry name" value="Peripla_BP_I"/>
</dbReference>
<dbReference type="PANTHER" id="PTHR30146">
    <property type="entry name" value="LACI-RELATED TRANSCRIPTIONAL REPRESSOR"/>
    <property type="match status" value="1"/>
</dbReference>
<reference evidence="6" key="1">
    <citation type="submission" date="2018-07" db="EMBL/GenBank/DDBJ databases">
        <authorList>
            <person name="Zhao J."/>
        </authorList>
    </citation>
    <scope>NUCLEOTIDE SEQUENCE [LARGE SCALE GENOMIC DNA]</scope>
    <source>
        <strain evidence="6">GSSD-12</strain>
    </source>
</reference>
<dbReference type="SUPFAM" id="SSF47413">
    <property type="entry name" value="lambda repressor-like DNA-binding domains"/>
    <property type="match status" value="1"/>
</dbReference>
<dbReference type="Pfam" id="PF13377">
    <property type="entry name" value="Peripla_BP_3"/>
    <property type="match status" value="1"/>
</dbReference>
<feature type="domain" description="HTH lacI-type" evidence="4">
    <location>
        <begin position="1"/>
        <end position="53"/>
    </location>
</feature>
<organism evidence="5 6">
    <name type="scientific">Streptomyces paludis</name>
    <dbReference type="NCBI Taxonomy" id="2282738"/>
    <lineage>
        <taxon>Bacteria</taxon>
        <taxon>Bacillati</taxon>
        <taxon>Actinomycetota</taxon>
        <taxon>Actinomycetes</taxon>
        <taxon>Kitasatosporales</taxon>
        <taxon>Streptomycetaceae</taxon>
        <taxon>Streptomyces</taxon>
    </lineage>
</organism>
<dbReference type="AlphaFoldDB" id="A0A345I251"/>
<dbReference type="Proteomes" id="UP000253868">
    <property type="component" value="Chromosome"/>
</dbReference>
<keyword evidence="6" id="KW-1185">Reference proteome</keyword>
<dbReference type="EMBL" id="CP031194">
    <property type="protein sequence ID" value="AXG83025.1"/>
    <property type="molecule type" value="Genomic_DNA"/>
</dbReference>
<dbReference type="InterPro" id="IPR010982">
    <property type="entry name" value="Lambda_DNA-bd_dom_sf"/>
</dbReference>
<dbReference type="OrthoDB" id="3510266at2"/>
<accession>A0A345I251</accession>
<protein>
    <submittedName>
        <fullName evidence="5">LacI family transcriptional regulator</fullName>
    </submittedName>
</protein>
<keyword evidence="2" id="KW-0238">DNA-binding</keyword>
<dbReference type="GO" id="GO:0003700">
    <property type="term" value="F:DNA-binding transcription factor activity"/>
    <property type="evidence" value="ECO:0007669"/>
    <property type="project" value="TreeGrafter"/>
</dbReference>
<dbReference type="KEGG" id="spad:DVK44_31350"/>
<name>A0A345I251_9ACTN</name>
<dbReference type="Pfam" id="PF00356">
    <property type="entry name" value="LacI"/>
    <property type="match status" value="1"/>
</dbReference>
<sequence length="342" mass="36818">MADVAERAGVSVSTVSRTLRGLPSVSADTRDRVERAAHELSFAISRSASSLVTGRTGRIAVLGPRLESWFLGAVLAGVHTVLRETGYDLLVYSVTDLAERRAFFDRLPARRNADALLVTSFDLTPEEHAGLDALGMPVVLVSQYAPDRPSVYVDDAAGARQGVRHLVNLGHRRIAFVQPRDDTGFSWSSRARLTGYRQALEAAGIPYDDALVRRPAQHVRRELSGTIGAFMSLPEPPTAIFADSDEVAVQLISALRAAHLDVPGDMSVMGFDDHQLAEWLDLSTVAQPAREIGGAAARLACAIIESATGDERTRHVEFPTSVVARGSTAPYRPSAQTCPEAP</sequence>
<evidence type="ECO:0000259" key="4">
    <source>
        <dbReference type="PROSITE" id="PS50932"/>
    </source>
</evidence>
<evidence type="ECO:0000313" key="5">
    <source>
        <dbReference type="EMBL" id="AXG83025.1"/>
    </source>
</evidence>
<dbReference type="InterPro" id="IPR000843">
    <property type="entry name" value="HTH_LacI"/>
</dbReference>